<accession>A0ACB1AJ94</accession>
<evidence type="ECO:0000313" key="2">
    <source>
        <dbReference type="Proteomes" id="UP001497535"/>
    </source>
</evidence>
<sequence length="203" mass="23649">MKILFLFFILIYFTNDNGEASPIRSEMGSNISSRGRNENQVNREHPFYYQHEEPDSMNYIGDWTNQTNIPTYPSFEPNFGHESSTQNAEFENQNYFGNSPYQLESLSTYPTEVPLDNFDIFGYDLDQFSLSNCQHHTTSPPQPVRHEFVMEKDVTENHALGQTEQQKGDYTRGLFHQTTLTLSVDVQVTYTYLHMSFLVKNQI</sequence>
<organism evidence="1 2">
    <name type="scientific">Meloidogyne enterolobii</name>
    <name type="common">Root-knot nematode worm</name>
    <name type="synonym">Meloidogyne mayaguensis</name>
    <dbReference type="NCBI Taxonomy" id="390850"/>
    <lineage>
        <taxon>Eukaryota</taxon>
        <taxon>Metazoa</taxon>
        <taxon>Ecdysozoa</taxon>
        <taxon>Nematoda</taxon>
        <taxon>Chromadorea</taxon>
        <taxon>Rhabditida</taxon>
        <taxon>Tylenchina</taxon>
        <taxon>Tylenchomorpha</taxon>
        <taxon>Tylenchoidea</taxon>
        <taxon>Meloidogynidae</taxon>
        <taxon>Meloidogyninae</taxon>
        <taxon>Meloidogyne</taxon>
    </lineage>
</organism>
<protein>
    <submittedName>
        <fullName evidence="1">Uncharacterized protein</fullName>
    </submittedName>
</protein>
<gene>
    <name evidence="1" type="ORF">MENTE1834_LOCUS39180</name>
</gene>
<keyword evidence="2" id="KW-1185">Reference proteome</keyword>
<reference evidence="1" key="1">
    <citation type="submission" date="2023-11" db="EMBL/GenBank/DDBJ databases">
        <authorList>
            <person name="Poullet M."/>
        </authorList>
    </citation>
    <scope>NUCLEOTIDE SEQUENCE</scope>
    <source>
        <strain evidence="1">E1834</strain>
    </source>
</reference>
<proteinExistence type="predicted"/>
<comment type="caution">
    <text evidence="1">The sequence shown here is derived from an EMBL/GenBank/DDBJ whole genome shotgun (WGS) entry which is preliminary data.</text>
</comment>
<name>A0ACB1AJ94_MELEN</name>
<dbReference type="EMBL" id="CAVMJV010000087">
    <property type="protein sequence ID" value="CAK5091344.1"/>
    <property type="molecule type" value="Genomic_DNA"/>
</dbReference>
<evidence type="ECO:0000313" key="1">
    <source>
        <dbReference type="EMBL" id="CAK5091344.1"/>
    </source>
</evidence>
<dbReference type="Proteomes" id="UP001497535">
    <property type="component" value="Unassembled WGS sequence"/>
</dbReference>